<keyword evidence="1" id="KW-0732">Signal</keyword>
<accession>A0A075RB00</accession>
<evidence type="ECO:0008006" key="4">
    <source>
        <dbReference type="Google" id="ProtNLM"/>
    </source>
</evidence>
<protein>
    <recommendedName>
        <fullName evidence="4">Copper amine oxidase-like N-terminal domain-containing protein</fullName>
    </recommendedName>
</protein>
<evidence type="ECO:0000313" key="3">
    <source>
        <dbReference type="Proteomes" id="UP000005850"/>
    </source>
</evidence>
<keyword evidence="3" id="KW-1185">Reference proteome</keyword>
<reference evidence="2 3" key="1">
    <citation type="journal article" date="2011" name="J. Bacteriol.">
        <title>Genome sequence of Brevibacillus laterosporus LMG 15441, a pathogen of invertebrates.</title>
        <authorList>
            <person name="Djukic M."/>
            <person name="Poehlein A."/>
            <person name="Thurmer A."/>
            <person name="Daniel R."/>
        </authorList>
    </citation>
    <scope>NUCLEOTIDE SEQUENCE [LARGE SCALE GENOMIC DNA]</scope>
    <source>
        <strain evidence="2 3">LMG 15441</strain>
    </source>
</reference>
<sequence>MGKLNVKSLAIGIGIGALLSSSIAYAASEMAVKPDMEKPITFYFDGVPKSPPVQTQGFLYKNTAYVPVRFAAENLGKPIVYDGKSLSVYIGKLPTSKTYSKYQAVELVRQKYGKEVPENFTIAYDHDDERGNYVIQIYQEVVNNFQSGDSYINTYGWYIVNPNTGDIKSLF</sequence>
<proteinExistence type="predicted"/>
<feature type="signal peptide" evidence="1">
    <location>
        <begin position="1"/>
        <end position="26"/>
    </location>
</feature>
<dbReference type="EMBL" id="CP007806">
    <property type="protein sequence ID" value="AIG28581.1"/>
    <property type="molecule type" value="Genomic_DNA"/>
</dbReference>
<feature type="chain" id="PRO_5001709285" description="Copper amine oxidase-like N-terminal domain-containing protein" evidence="1">
    <location>
        <begin position="27"/>
        <end position="171"/>
    </location>
</feature>
<evidence type="ECO:0000313" key="2">
    <source>
        <dbReference type="EMBL" id="AIG28581.1"/>
    </source>
</evidence>
<dbReference type="AlphaFoldDB" id="A0A075RB00"/>
<dbReference type="KEGG" id="blr:BRLA_c043070"/>
<name>A0A075RB00_BRELA</name>
<gene>
    <name evidence="2" type="ORF">BRLA_c043070</name>
</gene>
<dbReference type="Proteomes" id="UP000005850">
    <property type="component" value="Chromosome"/>
</dbReference>
<dbReference type="HOGENOM" id="CLU_1560044_0_0_9"/>
<dbReference type="eggNOG" id="COG0760">
    <property type="taxonomic scope" value="Bacteria"/>
</dbReference>
<organism evidence="2 3">
    <name type="scientific">Brevibacillus laterosporus LMG 15441</name>
    <dbReference type="NCBI Taxonomy" id="1042163"/>
    <lineage>
        <taxon>Bacteria</taxon>
        <taxon>Bacillati</taxon>
        <taxon>Bacillota</taxon>
        <taxon>Bacilli</taxon>
        <taxon>Bacillales</taxon>
        <taxon>Paenibacillaceae</taxon>
        <taxon>Brevibacillus</taxon>
    </lineage>
</organism>
<evidence type="ECO:0000256" key="1">
    <source>
        <dbReference type="SAM" id="SignalP"/>
    </source>
</evidence>
<dbReference type="RefSeq" id="WP_003334385.1">
    <property type="nucleotide sequence ID" value="NZ_CP007806.1"/>
</dbReference>